<reference evidence="2" key="1">
    <citation type="journal article" date="2015" name="Nature">
        <title>Complex archaea that bridge the gap between prokaryotes and eukaryotes.</title>
        <authorList>
            <person name="Spang A."/>
            <person name="Saw J.H."/>
            <person name="Jorgensen S.L."/>
            <person name="Zaremba-Niedzwiedzka K."/>
            <person name="Martijn J."/>
            <person name="Lind A.E."/>
            <person name="van Eijk R."/>
            <person name="Schleper C."/>
            <person name="Guy L."/>
            <person name="Ettema T.J."/>
        </authorList>
    </citation>
    <scope>NUCLEOTIDE SEQUENCE</scope>
</reference>
<keyword evidence="1" id="KW-0812">Transmembrane</keyword>
<keyword evidence="1" id="KW-1133">Transmembrane helix</keyword>
<dbReference type="AlphaFoldDB" id="A0A0F9V2Y4"/>
<dbReference type="EMBL" id="LAZR01000701">
    <property type="protein sequence ID" value="KKN60258.1"/>
    <property type="molecule type" value="Genomic_DNA"/>
</dbReference>
<organism evidence="2">
    <name type="scientific">marine sediment metagenome</name>
    <dbReference type="NCBI Taxonomy" id="412755"/>
    <lineage>
        <taxon>unclassified sequences</taxon>
        <taxon>metagenomes</taxon>
        <taxon>ecological metagenomes</taxon>
    </lineage>
</organism>
<name>A0A0F9V2Y4_9ZZZZ</name>
<protein>
    <submittedName>
        <fullName evidence="2">Uncharacterized protein</fullName>
    </submittedName>
</protein>
<accession>A0A0F9V2Y4</accession>
<gene>
    <name evidence="2" type="ORF">LCGC14_0533810</name>
</gene>
<evidence type="ECO:0000313" key="2">
    <source>
        <dbReference type="EMBL" id="KKN60258.1"/>
    </source>
</evidence>
<feature type="transmembrane region" description="Helical" evidence="1">
    <location>
        <begin position="56"/>
        <end position="77"/>
    </location>
</feature>
<sequence>MKNRLQITLNLLIPIAIFLVCFTTGSIANSYAGGIKGLNLLFQAAPPAYFSLISKIGFFGLLASTAAFAIWSLLVVQSKGKKYMLDTEVAALTVAIIVTVNMMAPFMLVYEYVEPLLRNLK</sequence>
<proteinExistence type="predicted"/>
<comment type="caution">
    <text evidence="2">The sequence shown here is derived from an EMBL/GenBank/DDBJ whole genome shotgun (WGS) entry which is preliminary data.</text>
</comment>
<keyword evidence="1" id="KW-0472">Membrane</keyword>
<evidence type="ECO:0000256" key="1">
    <source>
        <dbReference type="SAM" id="Phobius"/>
    </source>
</evidence>
<feature type="transmembrane region" description="Helical" evidence="1">
    <location>
        <begin position="89"/>
        <end position="110"/>
    </location>
</feature>